<accession>A0A8H3C7Z4</accession>
<feature type="non-terminal residue" evidence="1">
    <location>
        <position position="1"/>
    </location>
</feature>
<proteinExistence type="predicted"/>
<sequence>LLPRSKHICRARALLFSSMDLPDSSPCVSIKQWEEAGTSLIAALKNYMNMCLNLGTLSLCESAEPKDLVSRIDSTLTTVHMTMSHHLNESTCTLARTRNRLASLPFRFPEEVLYVIFMNVVYDDHDVYASRLSTMKQDIWFLYRRLYSLIGVCSTWRNIIMNRGTLWSVVPIVSNSRAGEWRPFELSLKRAGGSILHLATISKLTDSPSASDLVAVLDEHGPRFRTINISMNDPEEIQNGISQLLRHNTPGLLSELSIQCTHTLNETPMLPPRHHYIVPRNSPEQASFVTLVHALVSFRINGVHVHWNSLTFSTKLVELRIEKVALGYDDTIIPFMRALASATCLRDLKIISVTTFRRLGAARHPVPSSPVTFPALQSLLIEDLHLNTLEHLLPMITPGPHHLTLFLSPDSLEINVLPGEHEEDETEDDEITDFDGLCRLLNHTSVDTLMLTGHVHDLWLGVSKLTELLKSIPTMKTLKMHCWTFGKSLCKGLARVDNTETLLETNPMPALQNLYLSTIDIHSPKTFRDMIASYPLRQVVIGGNIQIVRHDVAVGWRPIGENSAIVKWIRGNMPNLDLRLIDDEYRPPEFHSDEWKLW</sequence>
<dbReference type="EMBL" id="CAJMXA010001996">
    <property type="protein sequence ID" value="CAE6474040.1"/>
    <property type="molecule type" value="Genomic_DNA"/>
</dbReference>
<dbReference type="SUPFAM" id="SSF52047">
    <property type="entry name" value="RNI-like"/>
    <property type="match status" value="1"/>
</dbReference>
<name>A0A8H3C7Z4_9AGAM</name>
<evidence type="ECO:0000313" key="2">
    <source>
        <dbReference type="Proteomes" id="UP000663853"/>
    </source>
</evidence>
<reference evidence="1" key="1">
    <citation type="submission" date="2021-01" db="EMBL/GenBank/DDBJ databases">
        <authorList>
            <person name="Kaushik A."/>
        </authorList>
    </citation>
    <scope>NUCLEOTIDE SEQUENCE</scope>
    <source>
        <strain evidence="1">AG6-10EEA</strain>
    </source>
</reference>
<organism evidence="1 2">
    <name type="scientific">Rhizoctonia solani</name>
    <dbReference type="NCBI Taxonomy" id="456999"/>
    <lineage>
        <taxon>Eukaryota</taxon>
        <taxon>Fungi</taxon>
        <taxon>Dikarya</taxon>
        <taxon>Basidiomycota</taxon>
        <taxon>Agaricomycotina</taxon>
        <taxon>Agaricomycetes</taxon>
        <taxon>Cantharellales</taxon>
        <taxon>Ceratobasidiaceae</taxon>
        <taxon>Rhizoctonia</taxon>
    </lineage>
</organism>
<comment type="caution">
    <text evidence="1">The sequence shown here is derived from an EMBL/GenBank/DDBJ whole genome shotgun (WGS) entry which is preliminary data.</text>
</comment>
<gene>
    <name evidence="1" type="ORF">RDB_LOCUS78618</name>
</gene>
<dbReference type="Proteomes" id="UP000663853">
    <property type="component" value="Unassembled WGS sequence"/>
</dbReference>
<protein>
    <recommendedName>
        <fullName evidence="3">F-box domain-containing protein</fullName>
    </recommendedName>
</protein>
<evidence type="ECO:0008006" key="3">
    <source>
        <dbReference type="Google" id="ProtNLM"/>
    </source>
</evidence>
<dbReference type="AlphaFoldDB" id="A0A8H3C7Z4"/>
<evidence type="ECO:0000313" key="1">
    <source>
        <dbReference type="EMBL" id="CAE6474040.1"/>
    </source>
</evidence>